<reference evidence="2 3" key="1">
    <citation type="submission" date="2020-06" db="EMBL/GenBank/DDBJ databases">
        <title>Interaction of electrochemicaly active bacteria, Geobacter bremensis R4 on different carbon anode.</title>
        <authorList>
            <person name="Meng L."/>
            <person name="Yoshida N."/>
        </authorList>
    </citation>
    <scope>NUCLEOTIDE SEQUENCE [LARGE SCALE GENOMIC DNA]</scope>
    <source>
        <strain evidence="2 3">R4</strain>
    </source>
</reference>
<evidence type="ECO:0000256" key="1">
    <source>
        <dbReference type="SAM" id="SignalP"/>
    </source>
</evidence>
<organism evidence="2 3">
    <name type="scientific">Citrifermentans bremense</name>
    <dbReference type="NCBI Taxonomy" id="60035"/>
    <lineage>
        <taxon>Bacteria</taxon>
        <taxon>Pseudomonadati</taxon>
        <taxon>Thermodesulfobacteriota</taxon>
        <taxon>Desulfuromonadia</taxon>
        <taxon>Geobacterales</taxon>
        <taxon>Geobacteraceae</taxon>
        <taxon>Citrifermentans</taxon>
    </lineage>
</organism>
<sequence length="449" mass="48728">MKKTACHLLSAAFFLSLPAAAFAADGSLNSTSILRVYQDDRAGFASKDLAPVTEFLALDAEKLGDGNLSAHLYGWGRLDLADDSFNNGKTDASLTYGYLMYRFKNANAQARAGRFMVTDGIVNEHVDGVSASTDLPYGFRVSAFGGAPVHTQHLANENTDGKGNGIFGGRLGYRFGGMLEVGVSGVYESGAPSLDRPGNIALERGARLGDHRLVGGDIWFSPVRAVELIGHTSYNTETSGIAEHTYLLNLKPAKKLLVAAEFSEHHERNYFYSSALFASMVGDLSEKSRTTGLSGSYELGQGTEVSADYKHYSRDIGSADRFGANVRFTHMDNTMRSGIGYHYLNADSGFAINPATDDSASFHEVRCYTMRDTKTFFGALDAIGYFFKEKINNEKSAWETIGSVGYHITPALALSGDLSYGQNPQYNDDLKGLVRLTYNMNYSGKGDAK</sequence>
<name>A0A6S6M350_9BACT</name>
<dbReference type="RefSeq" id="WP_185244361.1">
    <property type="nucleotide sequence ID" value="NZ_AP023213.1"/>
</dbReference>
<dbReference type="KEGG" id="gbn:GEOBRER4_08310"/>
<keyword evidence="1" id="KW-0732">Signal</keyword>
<evidence type="ECO:0000313" key="3">
    <source>
        <dbReference type="Proteomes" id="UP000515472"/>
    </source>
</evidence>
<feature type="signal peptide" evidence="1">
    <location>
        <begin position="1"/>
        <end position="23"/>
    </location>
</feature>
<dbReference type="EMBL" id="AP023213">
    <property type="protein sequence ID" value="BCG46081.1"/>
    <property type="molecule type" value="Genomic_DNA"/>
</dbReference>
<feature type="chain" id="PRO_5028356570" evidence="1">
    <location>
        <begin position="24"/>
        <end position="449"/>
    </location>
</feature>
<proteinExistence type="predicted"/>
<keyword evidence="3" id="KW-1185">Reference proteome</keyword>
<gene>
    <name evidence="2" type="ORF">GEOBRER4_n0862</name>
</gene>
<accession>A0A6S6M350</accession>
<protein>
    <submittedName>
        <fullName evidence="2">Uncharacterized protein</fullName>
    </submittedName>
</protein>
<dbReference type="Proteomes" id="UP000515472">
    <property type="component" value="Chromosome"/>
</dbReference>
<evidence type="ECO:0000313" key="2">
    <source>
        <dbReference type="EMBL" id="BCG46081.1"/>
    </source>
</evidence>
<dbReference type="AlphaFoldDB" id="A0A6S6M350"/>